<evidence type="ECO:0000313" key="5">
    <source>
        <dbReference type="Proteomes" id="UP000198226"/>
    </source>
</evidence>
<dbReference type="EMBL" id="LT607752">
    <property type="protein sequence ID" value="SCG45116.1"/>
    <property type="molecule type" value="Genomic_DNA"/>
</dbReference>
<dbReference type="GO" id="GO:0004553">
    <property type="term" value="F:hydrolase activity, hydrolyzing O-glycosyl compounds"/>
    <property type="evidence" value="ECO:0007669"/>
    <property type="project" value="InterPro"/>
</dbReference>
<dbReference type="InterPro" id="IPR008965">
    <property type="entry name" value="CBM2/CBM3_carb-bd_dom_sf"/>
</dbReference>
<dbReference type="AlphaFoldDB" id="A0A1C5HGH2"/>
<gene>
    <name evidence="4" type="ORF">GA0070623_1214</name>
</gene>
<dbReference type="GO" id="GO:0004622">
    <property type="term" value="F:phosphatidylcholine lysophospholipase activity"/>
    <property type="evidence" value="ECO:0007669"/>
    <property type="project" value="TreeGrafter"/>
</dbReference>
<protein>
    <submittedName>
        <fullName evidence="4">GDSL-like Lipase/Acylhydrolase family protein</fullName>
    </submittedName>
</protein>
<dbReference type="Proteomes" id="UP000198226">
    <property type="component" value="Chromosome I"/>
</dbReference>
<feature type="domain" description="CBM2" evidence="3">
    <location>
        <begin position="305"/>
        <end position="414"/>
    </location>
</feature>
<sequence>MSSTSCPHSGPSPSDRRRSPTAGPPGTDRTTLAGARLTPMRRGLRLLGLATAALVAVVAAGSVVTAPASAESNGGVRVMPLGDSITDGFNVPGGYRIELWQRLVADGYRVDFVGSMFNGPSNLGDHDHEGHSGWTISQIDANVVNWLRTTTPRTVLLHIGTNDMYNASGAPARLSTLIDKITNTAPNADVFVATIIPRNGTESAVRTFNAAIPGIVQSKVSAGKRVHLVDMFSAVGTGDLADGIHPNATGYRKMATTWYNALRAVPGSLGGNTPTTPPTTAPPTTPPPTTPPPTTPPPTTPPPTTPPPSAGCRVAYTVNAWNSGLTASISVTNTSSTTVNGWALAFTLPGGQTITSGWNATYSPTSGAVTARNVSYNGTIAPNTSVDVGFQADHTGNAGRPSSFTLNGTACSVA</sequence>
<dbReference type="SUPFAM" id="SSF52266">
    <property type="entry name" value="SGNH hydrolase"/>
    <property type="match status" value="1"/>
</dbReference>
<evidence type="ECO:0000259" key="3">
    <source>
        <dbReference type="PROSITE" id="PS51173"/>
    </source>
</evidence>
<dbReference type="Pfam" id="PF00553">
    <property type="entry name" value="CBM_2"/>
    <property type="match status" value="1"/>
</dbReference>
<dbReference type="Gene3D" id="2.60.40.290">
    <property type="match status" value="1"/>
</dbReference>
<dbReference type="PROSITE" id="PS51173">
    <property type="entry name" value="CBM2"/>
    <property type="match status" value="1"/>
</dbReference>
<keyword evidence="2" id="KW-0812">Transmembrane</keyword>
<dbReference type="SMART" id="SM00637">
    <property type="entry name" value="CBD_II"/>
    <property type="match status" value="1"/>
</dbReference>
<proteinExistence type="predicted"/>
<dbReference type="GO" id="GO:0005975">
    <property type="term" value="P:carbohydrate metabolic process"/>
    <property type="evidence" value="ECO:0007669"/>
    <property type="project" value="InterPro"/>
</dbReference>
<dbReference type="InterPro" id="IPR012291">
    <property type="entry name" value="CBM2_carb-bd_dom_sf"/>
</dbReference>
<organism evidence="4 5">
    <name type="scientific">Micromonospora rifamycinica</name>
    <dbReference type="NCBI Taxonomy" id="291594"/>
    <lineage>
        <taxon>Bacteria</taxon>
        <taxon>Bacillati</taxon>
        <taxon>Actinomycetota</taxon>
        <taxon>Actinomycetes</taxon>
        <taxon>Micromonosporales</taxon>
        <taxon>Micromonosporaceae</taxon>
        <taxon>Micromonospora</taxon>
    </lineage>
</organism>
<evidence type="ECO:0000256" key="2">
    <source>
        <dbReference type="SAM" id="Phobius"/>
    </source>
</evidence>
<dbReference type="Pfam" id="PF13472">
    <property type="entry name" value="Lipase_GDSL_2"/>
    <property type="match status" value="1"/>
</dbReference>
<name>A0A1C5HGH2_9ACTN</name>
<dbReference type="InterPro" id="IPR001919">
    <property type="entry name" value="CBD2"/>
</dbReference>
<evidence type="ECO:0000313" key="4">
    <source>
        <dbReference type="EMBL" id="SCG45116.1"/>
    </source>
</evidence>
<feature type="transmembrane region" description="Helical" evidence="2">
    <location>
        <begin position="46"/>
        <end position="68"/>
    </location>
</feature>
<evidence type="ECO:0000256" key="1">
    <source>
        <dbReference type="SAM" id="MobiDB-lite"/>
    </source>
</evidence>
<dbReference type="Gene3D" id="3.40.50.1110">
    <property type="entry name" value="SGNH hydrolase"/>
    <property type="match status" value="1"/>
</dbReference>
<keyword evidence="4" id="KW-0378">Hydrolase</keyword>
<feature type="region of interest" description="Disordered" evidence="1">
    <location>
        <begin position="1"/>
        <end position="32"/>
    </location>
</feature>
<feature type="region of interest" description="Disordered" evidence="1">
    <location>
        <begin position="266"/>
        <end position="311"/>
    </location>
</feature>
<dbReference type="InterPro" id="IPR036514">
    <property type="entry name" value="SGNH_hydro_sf"/>
</dbReference>
<dbReference type="CDD" id="cd01833">
    <property type="entry name" value="XynB_like"/>
    <property type="match status" value="1"/>
</dbReference>
<reference evidence="5" key="1">
    <citation type="submission" date="2016-06" db="EMBL/GenBank/DDBJ databases">
        <authorList>
            <person name="Varghese N."/>
            <person name="Submissions Spin"/>
        </authorList>
    </citation>
    <scope>NUCLEOTIDE SEQUENCE [LARGE SCALE GENOMIC DNA]</scope>
    <source>
        <strain evidence="5">DSM 44983</strain>
    </source>
</reference>
<dbReference type="GO" id="GO:0030247">
    <property type="term" value="F:polysaccharide binding"/>
    <property type="evidence" value="ECO:0007669"/>
    <property type="project" value="UniProtKB-UniRule"/>
</dbReference>
<dbReference type="InterPro" id="IPR051532">
    <property type="entry name" value="Ester_Hydrolysis_Enzymes"/>
</dbReference>
<dbReference type="InterPro" id="IPR013830">
    <property type="entry name" value="SGNH_hydro"/>
</dbReference>
<keyword evidence="2" id="KW-1133">Transmembrane helix</keyword>
<dbReference type="PANTHER" id="PTHR30383">
    <property type="entry name" value="THIOESTERASE 1/PROTEASE 1/LYSOPHOSPHOLIPASE L1"/>
    <property type="match status" value="1"/>
</dbReference>
<feature type="compositionally biased region" description="Pro residues" evidence="1">
    <location>
        <begin position="275"/>
        <end position="309"/>
    </location>
</feature>
<dbReference type="PANTHER" id="PTHR30383:SF5">
    <property type="entry name" value="SGNH HYDROLASE-TYPE ESTERASE DOMAIN-CONTAINING PROTEIN"/>
    <property type="match status" value="1"/>
</dbReference>
<keyword evidence="5" id="KW-1185">Reference proteome</keyword>
<keyword evidence="2" id="KW-0472">Membrane</keyword>
<dbReference type="SUPFAM" id="SSF49384">
    <property type="entry name" value="Carbohydrate-binding domain"/>
    <property type="match status" value="1"/>
</dbReference>
<accession>A0A1C5HGH2</accession>